<protein>
    <submittedName>
        <fullName evidence="1">Uncharacterized protein</fullName>
    </submittedName>
</protein>
<dbReference type="EMBL" id="WJXA01000009">
    <property type="protein sequence ID" value="KAF7133031.1"/>
    <property type="molecule type" value="Genomic_DNA"/>
</dbReference>
<gene>
    <name evidence="1" type="ORF">RHSIM_Rhsim09G0051100</name>
</gene>
<dbReference type="AlphaFoldDB" id="A0A834GEX0"/>
<evidence type="ECO:0000313" key="2">
    <source>
        <dbReference type="Proteomes" id="UP000626092"/>
    </source>
</evidence>
<accession>A0A834GEX0</accession>
<keyword evidence="2" id="KW-1185">Reference proteome</keyword>
<sequence length="111" mass="12623">MIKATEHFLEPFFGILCGSLNHIAIDDIFCLESQRIVACPSLYCCCDAENVPYSIGLVFVYGRDVLKTVMGSLKLNRFQIIAPMKMVRCIIRGEIVEHDDGVEVERRNLRN</sequence>
<name>A0A834GEX0_RHOSS</name>
<dbReference type="Proteomes" id="UP000626092">
    <property type="component" value="Unassembled WGS sequence"/>
</dbReference>
<proteinExistence type="predicted"/>
<organism evidence="1 2">
    <name type="scientific">Rhododendron simsii</name>
    <name type="common">Sims's rhododendron</name>
    <dbReference type="NCBI Taxonomy" id="118357"/>
    <lineage>
        <taxon>Eukaryota</taxon>
        <taxon>Viridiplantae</taxon>
        <taxon>Streptophyta</taxon>
        <taxon>Embryophyta</taxon>
        <taxon>Tracheophyta</taxon>
        <taxon>Spermatophyta</taxon>
        <taxon>Magnoliopsida</taxon>
        <taxon>eudicotyledons</taxon>
        <taxon>Gunneridae</taxon>
        <taxon>Pentapetalae</taxon>
        <taxon>asterids</taxon>
        <taxon>Ericales</taxon>
        <taxon>Ericaceae</taxon>
        <taxon>Ericoideae</taxon>
        <taxon>Rhodoreae</taxon>
        <taxon>Rhododendron</taxon>
    </lineage>
</organism>
<comment type="caution">
    <text evidence="1">The sequence shown here is derived from an EMBL/GenBank/DDBJ whole genome shotgun (WGS) entry which is preliminary data.</text>
</comment>
<evidence type="ECO:0000313" key="1">
    <source>
        <dbReference type="EMBL" id="KAF7133031.1"/>
    </source>
</evidence>
<reference evidence="1" key="1">
    <citation type="submission" date="2019-11" db="EMBL/GenBank/DDBJ databases">
        <authorList>
            <person name="Liu Y."/>
            <person name="Hou J."/>
            <person name="Li T.-Q."/>
            <person name="Guan C.-H."/>
            <person name="Wu X."/>
            <person name="Wu H.-Z."/>
            <person name="Ling F."/>
            <person name="Zhang R."/>
            <person name="Shi X.-G."/>
            <person name="Ren J.-P."/>
            <person name="Chen E.-F."/>
            <person name="Sun J.-M."/>
        </authorList>
    </citation>
    <scope>NUCLEOTIDE SEQUENCE</scope>
    <source>
        <strain evidence="1">Adult_tree_wgs_1</strain>
        <tissue evidence="1">Leaves</tissue>
    </source>
</reference>